<keyword evidence="13 18" id="KW-0520">NAD</keyword>
<dbReference type="PANTHER" id="PTHR46552:SF1">
    <property type="entry name" value="NADH-UBIQUINONE OXIDOREDUCTASE CHAIN 2"/>
    <property type="match status" value="1"/>
</dbReference>
<evidence type="ECO:0000256" key="13">
    <source>
        <dbReference type="ARBA" id="ARBA00023027"/>
    </source>
</evidence>
<feature type="transmembrane region" description="Helical" evidence="18">
    <location>
        <begin position="269"/>
        <end position="294"/>
    </location>
</feature>
<keyword evidence="9 18" id="KW-0999">Mitochondrion inner membrane</keyword>
<dbReference type="CTD" id="4536"/>
<evidence type="ECO:0000256" key="5">
    <source>
        <dbReference type="ARBA" id="ARBA00021008"/>
    </source>
</evidence>
<dbReference type="PRINTS" id="PR01436">
    <property type="entry name" value="NADHDHGNASE2"/>
</dbReference>
<dbReference type="Pfam" id="PF00361">
    <property type="entry name" value="Proton_antipo_M"/>
    <property type="match status" value="1"/>
</dbReference>
<dbReference type="GO" id="GO:0008137">
    <property type="term" value="F:NADH dehydrogenase (ubiquinone) activity"/>
    <property type="evidence" value="ECO:0007669"/>
    <property type="project" value="UniProtKB-EC"/>
</dbReference>
<evidence type="ECO:0000256" key="16">
    <source>
        <dbReference type="ARBA" id="ARBA00023136"/>
    </source>
</evidence>
<keyword evidence="11 18" id="KW-0249">Electron transport</keyword>
<dbReference type="GO" id="GO:0005743">
    <property type="term" value="C:mitochondrial inner membrane"/>
    <property type="evidence" value="ECO:0007669"/>
    <property type="project" value="UniProtKB-SubCell"/>
</dbReference>
<keyword evidence="16 18" id="KW-0472">Membrane</keyword>
<evidence type="ECO:0000256" key="10">
    <source>
        <dbReference type="ARBA" id="ARBA00022967"/>
    </source>
</evidence>
<evidence type="ECO:0000256" key="3">
    <source>
        <dbReference type="ARBA" id="ARBA00007012"/>
    </source>
</evidence>
<evidence type="ECO:0000256" key="18">
    <source>
        <dbReference type="RuleBase" id="RU003403"/>
    </source>
</evidence>
<dbReference type="GO" id="GO:0006120">
    <property type="term" value="P:mitochondrial electron transport, NADH to ubiquinone"/>
    <property type="evidence" value="ECO:0007669"/>
    <property type="project" value="InterPro"/>
</dbReference>
<evidence type="ECO:0000256" key="4">
    <source>
        <dbReference type="ARBA" id="ARBA00012944"/>
    </source>
</evidence>
<keyword evidence="7 18" id="KW-0679">Respiratory chain</keyword>
<feature type="transmembrane region" description="Helical" evidence="18">
    <location>
        <begin position="315"/>
        <end position="334"/>
    </location>
</feature>
<comment type="similarity">
    <text evidence="3 18">Belongs to the complex I subunit 2 family.</text>
</comment>
<comment type="function">
    <text evidence="1">Core subunit of the mitochondrial membrane respiratory chain NADH dehydrogenase (Complex I) that is believed to belong to the minimal assembly required for catalysis. Complex I functions in the transfer of electrons from NADH to the respiratory chain. The immediate electron acceptor for the enzyme is believed to be ubiquinone.</text>
</comment>
<name>A0A159ZLR0_PYRPS</name>
<evidence type="ECO:0000259" key="19">
    <source>
        <dbReference type="Pfam" id="PF00361"/>
    </source>
</evidence>
<comment type="subcellular location">
    <subcellularLocation>
        <location evidence="2 18">Mitochondrion inner membrane</location>
        <topology evidence="2 18">Multi-pass membrane protein</topology>
    </subcellularLocation>
</comment>
<evidence type="ECO:0000256" key="9">
    <source>
        <dbReference type="ARBA" id="ARBA00022792"/>
    </source>
</evidence>
<evidence type="ECO:0000256" key="15">
    <source>
        <dbReference type="ARBA" id="ARBA00023128"/>
    </source>
</evidence>
<feature type="transmembrane region" description="Helical" evidence="18">
    <location>
        <begin position="140"/>
        <end position="158"/>
    </location>
</feature>
<dbReference type="InterPro" id="IPR001750">
    <property type="entry name" value="ND/Mrp_TM"/>
</dbReference>
<comment type="catalytic activity">
    <reaction evidence="17 18">
        <text>a ubiquinone + NADH + 5 H(+)(in) = a ubiquinol + NAD(+) + 4 H(+)(out)</text>
        <dbReference type="Rhea" id="RHEA:29091"/>
        <dbReference type="Rhea" id="RHEA-COMP:9565"/>
        <dbReference type="Rhea" id="RHEA-COMP:9566"/>
        <dbReference type="ChEBI" id="CHEBI:15378"/>
        <dbReference type="ChEBI" id="CHEBI:16389"/>
        <dbReference type="ChEBI" id="CHEBI:17976"/>
        <dbReference type="ChEBI" id="CHEBI:57540"/>
        <dbReference type="ChEBI" id="CHEBI:57945"/>
        <dbReference type="EC" id="7.1.1.2"/>
    </reaction>
</comment>
<evidence type="ECO:0000256" key="6">
    <source>
        <dbReference type="ARBA" id="ARBA00022448"/>
    </source>
</evidence>
<sequence length="335" mass="38661">MLFSPNTIFFFLTLTLGTILSISSTSWLCVWVGLELNLMSFIPLIAKNYNMYFSESALKYFLIQATASAIIIMASTIQLIMSLIPSLLLLLALIMKLGAAPFHFWLPQVMEGLSWSHIYIIMSLQKVAPLYLLSCLNFNIYLKYFIIFSAAASALLGALNGYNTSSLRKILAFSSINHMAWMLMSISMNEMLWITYFAFYVIISFSIIFLFDFFKTFYLNDMSNIKSTSFIMYMLIPICLFSLGGLPPFTGFFPKWLIIQMLISNNSYMILSLMLFSTLITLFFYIRICIFMLLMSNPIMFVNSYELIQKKHTMTPYLILLNIIMMFTPIMFIFL</sequence>
<gene>
    <name evidence="20" type="primary">ND2</name>
</gene>
<feature type="domain" description="NADH:quinone oxidoreductase/Mrp antiporter transmembrane" evidence="19">
    <location>
        <begin position="76"/>
        <end position="281"/>
    </location>
</feature>
<comment type="function">
    <text evidence="18">Core subunit of the mitochondrial membrane respiratory chain NADH dehydrogenase (Complex I) which catalyzes electron transfer from NADH through the respiratory chain, using ubiquinone as an electron acceptor. Essential for the catalytic activity and assembly of complex I.</text>
</comment>
<geneLocation type="mitochondrion" evidence="20"/>
<reference evidence="20" key="1">
    <citation type="submission" date="2015-12" db="EMBL/GenBank/DDBJ databases">
        <title>Pyrhila pisum mitochondrial DNA.</title>
        <authorList>
            <person name="Park Y.J."/>
            <person name="Park C.E."/>
            <person name="Lee S.H."/>
            <person name="Ko H.S."/>
            <person name="Shin J.H."/>
        </authorList>
    </citation>
    <scope>NUCLEOTIDE SEQUENCE</scope>
</reference>
<evidence type="ECO:0000256" key="17">
    <source>
        <dbReference type="ARBA" id="ARBA00049551"/>
    </source>
</evidence>
<keyword evidence="15 18" id="KW-0496">Mitochondrion</keyword>
<organism evidence="20">
    <name type="scientific">Pyrhila pisum</name>
    <name type="common">Crab</name>
    <name type="synonym">Philyra pisum</name>
    <dbReference type="NCBI Taxonomy" id="1550678"/>
    <lineage>
        <taxon>Eukaryota</taxon>
        <taxon>Metazoa</taxon>
        <taxon>Ecdysozoa</taxon>
        <taxon>Arthropoda</taxon>
        <taxon>Crustacea</taxon>
        <taxon>Multicrustacea</taxon>
        <taxon>Malacostraca</taxon>
        <taxon>Eumalacostraca</taxon>
        <taxon>Eucarida</taxon>
        <taxon>Decapoda</taxon>
        <taxon>Pleocyemata</taxon>
        <taxon>Brachyura</taxon>
        <taxon>Eubrachyura</taxon>
        <taxon>Leucosioidea</taxon>
        <taxon>Leucosiidae</taxon>
        <taxon>Pyrhila</taxon>
    </lineage>
</organism>
<dbReference type="PANTHER" id="PTHR46552">
    <property type="entry name" value="NADH-UBIQUINONE OXIDOREDUCTASE CHAIN 2"/>
    <property type="match status" value="1"/>
</dbReference>
<dbReference type="EC" id="7.1.1.2" evidence="4 18"/>
<evidence type="ECO:0000256" key="2">
    <source>
        <dbReference type="ARBA" id="ARBA00004448"/>
    </source>
</evidence>
<evidence type="ECO:0000313" key="20">
    <source>
        <dbReference type="EMBL" id="AMY96220.1"/>
    </source>
</evidence>
<keyword evidence="14 18" id="KW-0830">Ubiquinone</keyword>
<evidence type="ECO:0000256" key="1">
    <source>
        <dbReference type="ARBA" id="ARBA00003257"/>
    </source>
</evidence>
<evidence type="ECO:0000256" key="11">
    <source>
        <dbReference type="ARBA" id="ARBA00022982"/>
    </source>
</evidence>
<dbReference type="AlphaFoldDB" id="A0A159ZLR0"/>
<keyword evidence="8 18" id="KW-0812">Transmembrane</keyword>
<proteinExistence type="inferred from homology"/>
<feature type="transmembrane region" description="Helical" evidence="18">
    <location>
        <begin position="230"/>
        <end position="249"/>
    </location>
</feature>
<evidence type="ECO:0000256" key="12">
    <source>
        <dbReference type="ARBA" id="ARBA00022989"/>
    </source>
</evidence>
<dbReference type="InterPro" id="IPR003917">
    <property type="entry name" value="NADH_UbQ_OxRdtase_chain2"/>
</dbReference>
<feature type="transmembrane region" description="Helical" evidence="18">
    <location>
        <begin position="87"/>
        <end position="106"/>
    </location>
</feature>
<keyword evidence="10 18" id="KW-1278">Translocase</keyword>
<accession>A0A159ZLR0</accession>
<feature type="transmembrane region" description="Helical" evidence="18">
    <location>
        <begin position="61"/>
        <end position="81"/>
    </location>
</feature>
<evidence type="ECO:0000256" key="8">
    <source>
        <dbReference type="ARBA" id="ARBA00022692"/>
    </source>
</evidence>
<dbReference type="GeneID" id="27438777"/>
<protein>
    <recommendedName>
        <fullName evidence="5 18">NADH-ubiquinone oxidoreductase chain 2</fullName>
        <ecNumber evidence="4 18">7.1.1.2</ecNumber>
    </recommendedName>
</protein>
<dbReference type="EMBL" id="KU343210">
    <property type="protein sequence ID" value="AMY96220.1"/>
    <property type="molecule type" value="Genomic_DNA"/>
</dbReference>
<keyword evidence="12 18" id="KW-1133">Transmembrane helix</keyword>
<feature type="transmembrane region" description="Helical" evidence="18">
    <location>
        <begin position="194"/>
        <end position="218"/>
    </location>
</feature>
<dbReference type="RefSeq" id="YP_009251037.1">
    <property type="nucleotide sequence ID" value="NC_030047.1"/>
</dbReference>
<keyword evidence="6" id="KW-0813">Transport</keyword>
<evidence type="ECO:0000256" key="7">
    <source>
        <dbReference type="ARBA" id="ARBA00022660"/>
    </source>
</evidence>
<evidence type="ECO:0000256" key="14">
    <source>
        <dbReference type="ARBA" id="ARBA00023075"/>
    </source>
</evidence>
<dbReference type="InterPro" id="IPR050175">
    <property type="entry name" value="Complex_I_Subunit_2"/>
</dbReference>